<feature type="coiled-coil region" evidence="1">
    <location>
        <begin position="224"/>
        <end position="258"/>
    </location>
</feature>
<evidence type="ECO:0000256" key="1">
    <source>
        <dbReference type="SAM" id="Coils"/>
    </source>
</evidence>
<protein>
    <submittedName>
        <fullName evidence="3">Uncharacterized protein</fullName>
    </submittedName>
</protein>
<evidence type="ECO:0000256" key="2">
    <source>
        <dbReference type="SAM" id="SignalP"/>
    </source>
</evidence>
<dbReference type="AlphaFoldDB" id="A0A430B0M9"/>
<evidence type="ECO:0000313" key="4">
    <source>
        <dbReference type="Proteomes" id="UP000286773"/>
    </source>
</evidence>
<proteinExistence type="predicted"/>
<feature type="signal peptide" evidence="2">
    <location>
        <begin position="1"/>
        <end position="24"/>
    </location>
</feature>
<accession>A0A430B0M9</accession>
<gene>
    <name evidence="3" type="ORF">CBF27_02850</name>
</gene>
<comment type="caution">
    <text evidence="3">The sequence shown here is derived from an EMBL/GenBank/DDBJ whole genome shotgun (WGS) entry which is preliminary data.</text>
</comment>
<keyword evidence="4" id="KW-1185">Reference proteome</keyword>
<keyword evidence="2" id="KW-0732">Signal</keyword>
<sequence length="413" mass="46441">MSFKKKLLGIILSFSIIGTVASSADHNAYQKVFDDYGKNEIKIEKALNSEFISANDTIRLEESLAKTREVKDTETRRELKAVLSKEKQILKEVEQAIMLNEITAADKEFFDLNERITTLETKSKENFILKLDEEQIPQLKDDVSKLKGSTKVKPIRLLSEKVNAFSRQLADNQEKLTSYSLELQELNKKSGTLAKKEYITDNERTSLQKDSQENELFFKDADNLDDIEKRIADSKKLVEEIESKQKETEADFKEYKTKSEELIKSIEVLLSAGDLTAEEESSLKSGVQSIKNKLNRDDYQPGDLKAVYMDAQSDYSDYLKKSDARIAEAKKKAEEKAAAEAARQAEIKASANNSPGEATYSAGWYRAPAGYKYLKVESGKTYGQVKNPGNFRLITDAEAANYSPGHGNGSAKQ</sequence>
<dbReference type="RefSeq" id="WP_126812220.1">
    <property type="nucleotide sequence ID" value="NZ_NGKC01000002.1"/>
</dbReference>
<dbReference type="EMBL" id="NGKC01000002">
    <property type="protein sequence ID" value="RSU13856.1"/>
    <property type="molecule type" value="Genomic_DNA"/>
</dbReference>
<feature type="chain" id="PRO_5039671213" evidence="2">
    <location>
        <begin position="25"/>
        <end position="413"/>
    </location>
</feature>
<dbReference type="OrthoDB" id="2182718at2"/>
<keyword evidence="1" id="KW-0175">Coiled coil</keyword>
<name>A0A430B0M9_9ENTE</name>
<dbReference type="Proteomes" id="UP000286773">
    <property type="component" value="Unassembled WGS sequence"/>
</dbReference>
<evidence type="ECO:0000313" key="3">
    <source>
        <dbReference type="EMBL" id="RSU13856.1"/>
    </source>
</evidence>
<organism evidence="3 4">
    <name type="scientific">Vagococcus acidifermentans</name>
    <dbReference type="NCBI Taxonomy" id="564710"/>
    <lineage>
        <taxon>Bacteria</taxon>
        <taxon>Bacillati</taxon>
        <taxon>Bacillota</taxon>
        <taxon>Bacilli</taxon>
        <taxon>Lactobacillales</taxon>
        <taxon>Enterococcaceae</taxon>
        <taxon>Vagococcus</taxon>
    </lineage>
</organism>
<reference evidence="3 4" key="1">
    <citation type="submission" date="2017-05" db="EMBL/GenBank/DDBJ databases">
        <title>Vagococcus spp. assemblies.</title>
        <authorList>
            <person name="Gulvik C.A."/>
        </authorList>
    </citation>
    <scope>NUCLEOTIDE SEQUENCE [LARGE SCALE GENOMIC DNA]</scope>
    <source>
        <strain evidence="3 4">LMG 24798</strain>
    </source>
</reference>